<proteinExistence type="predicted"/>
<dbReference type="RefSeq" id="WP_125748656.1">
    <property type="nucleotide sequence ID" value="NZ_JBHTON010000003.1"/>
</dbReference>
<evidence type="ECO:0000259" key="2">
    <source>
        <dbReference type="Pfam" id="PF12395"/>
    </source>
</evidence>
<name>A0ABW4E341_9LACO</name>
<dbReference type="InterPro" id="IPR022123">
    <property type="entry name" value="DUF3658"/>
</dbReference>
<accession>A0ABW4E341</accession>
<dbReference type="InterPro" id="IPR014973">
    <property type="entry name" value="DUF1835"/>
</dbReference>
<feature type="domain" description="DUF3658" evidence="2">
    <location>
        <begin position="159"/>
        <end position="244"/>
    </location>
</feature>
<gene>
    <name evidence="3" type="ORF">ACFQ5J_00910</name>
</gene>
<dbReference type="Pfam" id="PF08874">
    <property type="entry name" value="DUF1835"/>
    <property type="match status" value="1"/>
</dbReference>
<dbReference type="EMBL" id="JBHTON010000003">
    <property type="protein sequence ID" value="MFD1483807.1"/>
    <property type="molecule type" value="Genomic_DNA"/>
</dbReference>
<protein>
    <submittedName>
        <fullName evidence="3">DUF3658 domain-containing protein</fullName>
    </submittedName>
</protein>
<comment type="caution">
    <text evidence="3">The sequence shown here is derived from an EMBL/GenBank/DDBJ whole genome shotgun (WGS) entry which is preliminary data.</text>
</comment>
<evidence type="ECO:0000313" key="3">
    <source>
        <dbReference type="EMBL" id="MFD1483807.1"/>
    </source>
</evidence>
<sequence length="247" mass="27710">MTLVELTFNARFAANLRATFAHTVILLPTDLQFGDLDRLDAKGAGFYRLKAECLALGAHQDDQQRFLPTARDLQVTDAQGLLQLADAMAAHASLRVWKMATANDLVGFAWLCQRLQAYPEAVSQVQLPMRMVVTQPLPALIQNQNLGDVAPQRLTESAKNATALSLAARQGYGEQWHTLVADPLAVRMQVNGQLITAPETCYDWALNGHLRPETFQRGRQLIAELVNRYPIDVPDWWWYYRIRAVLG</sequence>
<reference evidence="4" key="1">
    <citation type="journal article" date="2019" name="Int. J. Syst. Evol. Microbiol.">
        <title>The Global Catalogue of Microorganisms (GCM) 10K type strain sequencing project: providing services to taxonomists for standard genome sequencing and annotation.</title>
        <authorList>
            <consortium name="The Broad Institute Genomics Platform"/>
            <consortium name="The Broad Institute Genome Sequencing Center for Infectious Disease"/>
            <person name="Wu L."/>
            <person name="Ma J."/>
        </authorList>
    </citation>
    <scope>NUCLEOTIDE SEQUENCE [LARGE SCALE GENOMIC DNA]</scope>
    <source>
        <strain evidence="4">CCM 8903</strain>
    </source>
</reference>
<evidence type="ECO:0000313" key="4">
    <source>
        <dbReference type="Proteomes" id="UP001597252"/>
    </source>
</evidence>
<dbReference type="Proteomes" id="UP001597252">
    <property type="component" value="Unassembled WGS sequence"/>
</dbReference>
<keyword evidence="4" id="KW-1185">Reference proteome</keyword>
<organism evidence="3 4">
    <name type="scientific">Lacticaseibacillus baoqingensis</name>
    <dbReference type="NCBI Taxonomy" id="2486013"/>
    <lineage>
        <taxon>Bacteria</taxon>
        <taxon>Bacillati</taxon>
        <taxon>Bacillota</taxon>
        <taxon>Bacilli</taxon>
        <taxon>Lactobacillales</taxon>
        <taxon>Lactobacillaceae</taxon>
        <taxon>Lacticaseibacillus</taxon>
    </lineage>
</organism>
<evidence type="ECO:0000259" key="1">
    <source>
        <dbReference type="Pfam" id="PF08874"/>
    </source>
</evidence>
<dbReference type="Pfam" id="PF12395">
    <property type="entry name" value="DUF3658"/>
    <property type="match status" value="1"/>
</dbReference>
<feature type="domain" description="DUF1835" evidence="1">
    <location>
        <begin position="6"/>
        <end position="126"/>
    </location>
</feature>